<dbReference type="Proteomes" id="UP000663865">
    <property type="component" value="Unassembled WGS sequence"/>
</dbReference>
<accession>A0A818TFT4</accession>
<proteinExistence type="predicted"/>
<gene>
    <name evidence="1" type="ORF">KIK155_LOCUS25698</name>
</gene>
<comment type="caution">
    <text evidence="1">The sequence shown here is derived from an EMBL/GenBank/DDBJ whole genome shotgun (WGS) entry which is preliminary data.</text>
</comment>
<evidence type="ECO:0000313" key="1">
    <source>
        <dbReference type="EMBL" id="CAF3686591.1"/>
    </source>
</evidence>
<name>A0A818TFT4_9BILA</name>
<protein>
    <submittedName>
        <fullName evidence="1">Uncharacterized protein</fullName>
    </submittedName>
</protein>
<organism evidence="1 2">
    <name type="scientific">Rotaria socialis</name>
    <dbReference type="NCBI Taxonomy" id="392032"/>
    <lineage>
        <taxon>Eukaryota</taxon>
        <taxon>Metazoa</taxon>
        <taxon>Spiralia</taxon>
        <taxon>Gnathifera</taxon>
        <taxon>Rotifera</taxon>
        <taxon>Eurotatoria</taxon>
        <taxon>Bdelloidea</taxon>
        <taxon>Philodinida</taxon>
        <taxon>Philodinidae</taxon>
        <taxon>Rotaria</taxon>
    </lineage>
</organism>
<dbReference type="EMBL" id="CAJNYV010004665">
    <property type="protein sequence ID" value="CAF3686591.1"/>
    <property type="molecule type" value="Genomic_DNA"/>
</dbReference>
<dbReference type="AlphaFoldDB" id="A0A818TFT4"/>
<evidence type="ECO:0000313" key="2">
    <source>
        <dbReference type="Proteomes" id="UP000663865"/>
    </source>
</evidence>
<sequence length="143" mass="15938">MLIYDLQVIPNLVPILTQDAKVRSVIANFLSSIRSLSICIRQGADTIKVTKGSSRSIEIAEQTISAAFTVLADCSKEAAALENTAVVTVAEEIGELHGMIISKAKMFDTQKAEINIRLAQNYKELERIRFRRQYQQGELQILL</sequence>
<reference evidence="1" key="1">
    <citation type="submission" date="2021-02" db="EMBL/GenBank/DDBJ databases">
        <authorList>
            <person name="Nowell W R."/>
        </authorList>
    </citation>
    <scope>NUCLEOTIDE SEQUENCE</scope>
</reference>